<evidence type="ECO:0000256" key="1">
    <source>
        <dbReference type="ARBA" id="ARBA00010154"/>
    </source>
</evidence>
<feature type="domain" description="RmlD-like substrate binding" evidence="6">
    <location>
        <begin position="188"/>
        <end position="470"/>
    </location>
</feature>
<comment type="function">
    <text evidence="5">Catalyzes the reduction of dTDP-6-deoxy-L-lyxo-4-hexulose to yield dTDP-L-rhamnose.</text>
</comment>
<organism evidence="7 8">
    <name type="scientific">Mycolicibacterium chlorophenolicum</name>
    <dbReference type="NCBI Taxonomy" id="37916"/>
    <lineage>
        <taxon>Bacteria</taxon>
        <taxon>Bacillati</taxon>
        <taxon>Actinomycetota</taxon>
        <taxon>Actinomycetes</taxon>
        <taxon>Mycobacteriales</taxon>
        <taxon>Mycobacteriaceae</taxon>
        <taxon>Mycolicibacterium</taxon>
    </lineage>
</organism>
<dbReference type="PANTHER" id="PTHR10491:SF4">
    <property type="entry name" value="METHIONINE ADENOSYLTRANSFERASE 2 SUBUNIT BETA"/>
    <property type="match status" value="1"/>
</dbReference>
<dbReference type="SMR" id="A0A0J6VLP6"/>
<keyword evidence="5" id="KW-0560">Oxidoreductase</keyword>
<feature type="active site" description="Proton donor" evidence="3">
    <location>
        <position position="133"/>
    </location>
</feature>
<dbReference type="GO" id="GO:0008831">
    <property type="term" value="F:dTDP-4-dehydrorhamnose reductase activity"/>
    <property type="evidence" value="ECO:0007669"/>
    <property type="project" value="UniProtKB-EC"/>
</dbReference>
<dbReference type="Pfam" id="PF04321">
    <property type="entry name" value="RmlD_sub_bind"/>
    <property type="match status" value="1"/>
</dbReference>
<keyword evidence="8" id="KW-1185">Reference proteome</keyword>
<keyword evidence="5" id="KW-0521">NADP</keyword>
<dbReference type="GO" id="GO:0005829">
    <property type="term" value="C:cytosol"/>
    <property type="evidence" value="ECO:0007669"/>
    <property type="project" value="TreeGrafter"/>
</dbReference>
<dbReference type="PANTHER" id="PTHR10491">
    <property type="entry name" value="DTDP-4-DEHYDRORHAMNOSE REDUCTASE"/>
    <property type="match status" value="1"/>
</dbReference>
<dbReference type="InterPro" id="IPR005913">
    <property type="entry name" value="dTDP_dehydrorham_reduct"/>
</dbReference>
<comment type="similarity">
    <text evidence="1">Belongs to the dTDP-4-dehydrorhamnose 3,5-epimerase family.</text>
</comment>
<comment type="pathway">
    <text evidence="5">Carbohydrate biosynthesis; dTDP-L-rhamnose biosynthesis.</text>
</comment>
<feature type="site" description="Participates in a stacking interaction with the thymidine ring of dTDP-4-oxo-6-deoxyglucose" evidence="4">
    <location>
        <position position="139"/>
    </location>
</feature>
<reference evidence="7 8" key="1">
    <citation type="journal article" date="2015" name="Genome Biol. Evol.">
        <title>Characterization of Three Mycobacterium spp. with Potential Use in Bioremediation by Genome Sequencing and Comparative Genomics.</title>
        <authorList>
            <person name="Das S."/>
            <person name="Pettersson B.M."/>
            <person name="Behra P.R."/>
            <person name="Ramesh M."/>
            <person name="Dasgupta S."/>
            <person name="Bhattacharya A."/>
            <person name="Kirsebom L.A."/>
        </authorList>
    </citation>
    <scope>NUCLEOTIDE SEQUENCE [LARGE SCALE GENOMIC DNA]</scope>
    <source>
        <strain evidence="7 8">DSM 43826</strain>
    </source>
</reference>
<comment type="caution">
    <text evidence="7">The sequence shown here is derived from an EMBL/GenBank/DDBJ whole genome shotgun (WGS) entry which is preliminary data.</text>
</comment>
<accession>A0A0J6VLP6</accession>
<dbReference type="PATRIC" id="fig|37916.4.peg.4679"/>
<proteinExistence type="inferred from homology"/>
<evidence type="ECO:0000256" key="3">
    <source>
        <dbReference type="PIRSR" id="PIRSR600888-1"/>
    </source>
</evidence>
<evidence type="ECO:0000313" key="7">
    <source>
        <dbReference type="EMBL" id="KMO71149.1"/>
    </source>
</evidence>
<evidence type="ECO:0000256" key="5">
    <source>
        <dbReference type="RuleBase" id="RU364082"/>
    </source>
</evidence>
<dbReference type="InterPro" id="IPR036291">
    <property type="entry name" value="NAD(P)-bd_dom_sf"/>
</dbReference>
<dbReference type="GO" id="GO:0008830">
    <property type="term" value="F:dTDP-4-dehydrorhamnose 3,5-epimerase activity"/>
    <property type="evidence" value="ECO:0007669"/>
    <property type="project" value="InterPro"/>
</dbReference>
<dbReference type="EC" id="1.1.1.133" evidence="5"/>
<dbReference type="AlphaFoldDB" id="A0A0J6VLP6"/>
<dbReference type="EMBL" id="JYNL01000060">
    <property type="protein sequence ID" value="KMO71149.1"/>
    <property type="molecule type" value="Genomic_DNA"/>
</dbReference>
<dbReference type="InterPro" id="IPR000888">
    <property type="entry name" value="RmlC-like"/>
</dbReference>
<evidence type="ECO:0000259" key="6">
    <source>
        <dbReference type="Pfam" id="PF04321"/>
    </source>
</evidence>
<evidence type="ECO:0000313" key="8">
    <source>
        <dbReference type="Proteomes" id="UP000036513"/>
    </source>
</evidence>
<dbReference type="Gene3D" id="3.90.25.10">
    <property type="entry name" value="UDP-galactose 4-epimerase, domain 1"/>
    <property type="match status" value="1"/>
</dbReference>
<comment type="similarity">
    <text evidence="2 5">Belongs to the dTDP-4-dehydrorhamnose reductase family.</text>
</comment>
<dbReference type="Gene3D" id="3.40.50.720">
    <property type="entry name" value="NAD(P)-binding Rossmann-like Domain"/>
    <property type="match status" value="1"/>
</dbReference>
<dbReference type="GO" id="GO:0019305">
    <property type="term" value="P:dTDP-rhamnose biosynthetic process"/>
    <property type="evidence" value="ECO:0007669"/>
    <property type="project" value="UniProtKB-UniPathway"/>
</dbReference>
<protein>
    <recommendedName>
        <fullName evidence="5">dTDP-4-dehydrorhamnose reductase</fullName>
        <ecNumber evidence="5">1.1.1.133</ecNumber>
    </recommendedName>
</protein>
<dbReference type="CDD" id="cd05254">
    <property type="entry name" value="dTDP_HR_like_SDR_e"/>
    <property type="match status" value="1"/>
</dbReference>
<dbReference type="Gene3D" id="2.60.120.10">
    <property type="entry name" value="Jelly Rolls"/>
    <property type="match status" value="1"/>
</dbReference>
<keyword evidence="7" id="KW-0413">Isomerase</keyword>
<dbReference type="UniPathway" id="UPA00124"/>
<sequence length="475" mass="51773">MTEFNKRLKAISTPIPGLTLWDLAVHGDSRGWFKENWQREKMVAAGLPDFGPVQANVSFNDAVGTTRGIHAEPWDKFISIANGSAFCAWVDLREGPTFGTVFTAILDPSKAAFVPSGVGNSFQTLQPNTSYVYLVNDHYNPGETYTCVNLADETLSIHWPVPLRNANLSANDRRHPRLRNVAAIPPKKILVLGASGQLGTALREHYARASDIEFADRSDIDLRADNLESLREWRNYSTVINCAAYTAVDDAETTEGCREAWAVNVRGVAALTQIATKYRLTVVHVSSDYVFDGSSSNPYREDALPSPLNVYGQTKAAADQIVASTPRHYIVRTSWVIGAGRNFVRTMATLAQRGVDPRVVNDQRGRLTFASELAAAIDHLVSETAPYGTYNVTGGGPVRSWAEIARRVFDLAGKDPSRVTGVSTSEYNKTAATAGAKRPSNSALDLTKIESTGFRPASNDDALSEYIQSIASQIA</sequence>
<feature type="active site" description="Proton acceptor" evidence="3">
    <location>
        <position position="70"/>
    </location>
</feature>
<dbReference type="InterPro" id="IPR029903">
    <property type="entry name" value="RmlD-like-bd"/>
</dbReference>
<evidence type="ECO:0000256" key="2">
    <source>
        <dbReference type="ARBA" id="ARBA00010944"/>
    </source>
</evidence>
<dbReference type="SUPFAM" id="SSF51182">
    <property type="entry name" value="RmlC-like cupins"/>
    <property type="match status" value="1"/>
</dbReference>
<dbReference type="Proteomes" id="UP000036513">
    <property type="component" value="Unassembled WGS sequence"/>
</dbReference>
<dbReference type="STRING" id="37916.MCHLDSM_04678"/>
<dbReference type="RefSeq" id="WP_048471970.1">
    <property type="nucleotide sequence ID" value="NZ_JYNL01000060.1"/>
</dbReference>
<name>A0A0J6VLP6_9MYCO</name>
<dbReference type="InterPro" id="IPR014710">
    <property type="entry name" value="RmlC-like_jellyroll"/>
</dbReference>
<evidence type="ECO:0000256" key="4">
    <source>
        <dbReference type="PIRSR" id="PIRSR600888-3"/>
    </source>
</evidence>
<dbReference type="Pfam" id="PF00908">
    <property type="entry name" value="dTDP_sugar_isom"/>
    <property type="match status" value="1"/>
</dbReference>
<gene>
    <name evidence="7" type="primary">rfbC_2</name>
    <name evidence="7" type="ORF">MCHLDSM_04678</name>
</gene>
<dbReference type="SUPFAM" id="SSF51735">
    <property type="entry name" value="NAD(P)-binding Rossmann-fold domains"/>
    <property type="match status" value="1"/>
</dbReference>
<dbReference type="InterPro" id="IPR011051">
    <property type="entry name" value="RmlC_Cupin_sf"/>
</dbReference>